<dbReference type="InterPro" id="IPR016162">
    <property type="entry name" value="Ald_DH_N"/>
</dbReference>
<dbReference type="PANTHER" id="PTHR43353:SF5">
    <property type="entry name" value="SUCCINATE-SEMIALDEHYDE DEHYDROGENASE, MITOCHONDRIAL"/>
    <property type="match status" value="1"/>
</dbReference>
<dbReference type="STRING" id="888741.HMPREF9098_1339"/>
<dbReference type="EMBL" id="AEWV01000021">
    <property type="protein sequence ID" value="EGC17323.1"/>
    <property type="molecule type" value="Genomic_DNA"/>
</dbReference>
<dbReference type="InterPro" id="IPR010102">
    <property type="entry name" value="Succ_semiAld_DH"/>
</dbReference>
<dbReference type="FunFam" id="3.40.309.10:FF:000004">
    <property type="entry name" value="Succinate-semialdehyde dehydrogenase I"/>
    <property type="match status" value="1"/>
</dbReference>
<feature type="active site" evidence="3">
    <location>
        <position position="288"/>
    </location>
</feature>
<dbReference type="FunFam" id="3.40.605.10:FF:000026">
    <property type="entry name" value="Aldehyde dehydrogenase, putative"/>
    <property type="match status" value="1"/>
</dbReference>
<sequence length="516" mass="55450">MIRVQAAFERMKKAACTPNFTVQAAFSNLPHRNTLLETAMNTIAPLLRHADISFAPAESSIAVRNPATGETIAHVRTTDISQLQARIAQAQTAQKQWAAKTALERADILWQWYRLMKEHKEGLARLMTMEQGKSLAESRGEIDYAAAFVRWFAEEARRIDGDVLTSVKANQKLLVIKQPIGVAAAITPWNFPAAMITRKAAPALAVGCAMLVKPASLTPLSAYAQAVLAYEAGVPEDLFQIVCGSAADIAQTFAQSPIIRKISFTGSTETGAKIFAESATGIKKLSLELGGNAPFIVFDDADLDKAVEGALASKFRNSGQTCVCTNRVYAQAGIYEAFTAKLAERAAQLKLGNGLEDGVQQGPLIDEKAVAKVEAHIADALAKGAGCLTGGKRSALGGTFFEPTVLRDVTAQMAVAREETFGPLCPVFRFEQEDEVIAAANNTEFGLAAYVFTRDAARQWRVGEALEYGMVGVNTGLISNEVAPFGGVKRSGLGREGSKYGTDEYLELKYLCLDLG</sequence>
<evidence type="ECO:0000313" key="7">
    <source>
        <dbReference type="Proteomes" id="UP000004088"/>
    </source>
</evidence>
<dbReference type="Pfam" id="PF00171">
    <property type="entry name" value="Aldedh"/>
    <property type="match status" value="1"/>
</dbReference>
<dbReference type="SUPFAM" id="SSF53720">
    <property type="entry name" value="ALDH-like"/>
    <property type="match status" value="1"/>
</dbReference>
<protein>
    <submittedName>
        <fullName evidence="6">Succinate-semialdehyde dehydrogenase</fullName>
        <ecNumber evidence="6">1.2.1.16</ecNumber>
    </submittedName>
</protein>
<gene>
    <name evidence="6" type="primary">gabD</name>
    <name evidence="6" type="ORF">HMPREF9098_1339</name>
</gene>
<dbReference type="NCBIfam" id="TIGR01780">
    <property type="entry name" value="SSADH"/>
    <property type="match status" value="1"/>
</dbReference>
<name>F0EZK2_9NEIS</name>
<dbReference type="Gene3D" id="3.40.605.10">
    <property type="entry name" value="Aldehyde Dehydrogenase, Chain A, domain 1"/>
    <property type="match status" value="1"/>
</dbReference>
<evidence type="ECO:0000313" key="6">
    <source>
        <dbReference type="EMBL" id="EGC17323.1"/>
    </source>
</evidence>
<dbReference type="InterPro" id="IPR050740">
    <property type="entry name" value="Aldehyde_DH_Superfamily"/>
</dbReference>
<dbReference type="InterPro" id="IPR016161">
    <property type="entry name" value="Ald_DH/histidinol_DH"/>
</dbReference>
<evidence type="ECO:0000256" key="3">
    <source>
        <dbReference type="PROSITE-ProRule" id="PRU10007"/>
    </source>
</evidence>
<evidence type="ECO:0000259" key="5">
    <source>
        <dbReference type="Pfam" id="PF00171"/>
    </source>
</evidence>
<evidence type="ECO:0000256" key="4">
    <source>
        <dbReference type="RuleBase" id="RU003345"/>
    </source>
</evidence>
<accession>F0EZK2</accession>
<dbReference type="CDD" id="cd07103">
    <property type="entry name" value="ALDH_F5_SSADH_GabD"/>
    <property type="match status" value="1"/>
</dbReference>
<dbReference type="InterPro" id="IPR016160">
    <property type="entry name" value="Ald_DH_CS_CYS"/>
</dbReference>
<dbReference type="PANTHER" id="PTHR43353">
    <property type="entry name" value="SUCCINATE-SEMIALDEHYDE DEHYDROGENASE, MITOCHONDRIAL"/>
    <property type="match status" value="1"/>
</dbReference>
<keyword evidence="2 4" id="KW-0560">Oxidoreductase</keyword>
<dbReference type="HOGENOM" id="CLU_005391_5_1_4"/>
<dbReference type="PROSITE" id="PS00070">
    <property type="entry name" value="ALDEHYDE_DEHYDR_CYS"/>
    <property type="match status" value="1"/>
</dbReference>
<evidence type="ECO:0000256" key="2">
    <source>
        <dbReference type="ARBA" id="ARBA00023002"/>
    </source>
</evidence>
<comment type="similarity">
    <text evidence="1 4">Belongs to the aldehyde dehydrogenase family.</text>
</comment>
<feature type="domain" description="Aldehyde dehydrogenase" evidence="5">
    <location>
        <begin position="59"/>
        <end position="510"/>
    </location>
</feature>
<dbReference type="Proteomes" id="UP000004088">
    <property type="component" value="Unassembled WGS sequence"/>
</dbReference>
<dbReference type="GO" id="GO:0005829">
    <property type="term" value="C:cytosol"/>
    <property type="evidence" value="ECO:0007669"/>
    <property type="project" value="TreeGrafter"/>
</dbReference>
<dbReference type="InterPro" id="IPR015590">
    <property type="entry name" value="Aldehyde_DH_dom"/>
</dbReference>
<dbReference type="EC" id="1.2.1.16" evidence="6"/>
<dbReference type="AlphaFoldDB" id="F0EZK2"/>
<reference evidence="6 7" key="1">
    <citation type="submission" date="2011-01" db="EMBL/GenBank/DDBJ databases">
        <authorList>
            <person name="Muzny D."/>
            <person name="Qin X."/>
            <person name="Deng J."/>
            <person name="Jiang H."/>
            <person name="Liu Y."/>
            <person name="Qu J."/>
            <person name="Song X.-Z."/>
            <person name="Zhang L."/>
            <person name="Thornton R."/>
            <person name="Coyle M."/>
            <person name="Francisco L."/>
            <person name="Jackson L."/>
            <person name="Javaid M."/>
            <person name="Korchina V."/>
            <person name="Kovar C."/>
            <person name="Mata R."/>
            <person name="Mathew T."/>
            <person name="Ngo R."/>
            <person name="Nguyen L."/>
            <person name="Nguyen N."/>
            <person name="Okwuonu G."/>
            <person name="Ongeri F."/>
            <person name="Pham C."/>
            <person name="Simmons D."/>
            <person name="Wilczek-Boney K."/>
            <person name="Hale W."/>
            <person name="Jakkamsetti A."/>
            <person name="Pham P."/>
            <person name="Ruth R."/>
            <person name="San Lucas F."/>
            <person name="Warren J."/>
            <person name="Zhang J."/>
            <person name="Zhao Z."/>
            <person name="Zhou C."/>
            <person name="Zhu D."/>
            <person name="Lee S."/>
            <person name="Bess C."/>
            <person name="Blankenburg K."/>
            <person name="Forbes L."/>
            <person name="Fu Q."/>
            <person name="Gubbala S."/>
            <person name="Hirani K."/>
            <person name="Jayaseelan J.C."/>
            <person name="Lara F."/>
            <person name="Munidasa M."/>
            <person name="Palculict T."/>
            <person name="Patil S."/>
            <person name="Pu L.-L."/>
            <person name="Saada N."/>
            <person name="Tang L."/>
            <person name="Weissenberger G."/>
            <person name="Zhu Y."/>
            <person name="Hemphill L."/>
            <person name="Shang Y."/>
            <person name="Youmans B."/>
            <person name="Ayvaz T."/>
            <person name="Ross M."/>
            <person name="Santibanez J."/>
            <person name="Aqrawi P."/>
            <person name="Gross S."/>
            <person name="Joshi V."/>
            <person name="Fowler G."/>
            <person name="Nazareth L."/>
            <person name="Reid J."/>
            <person name="Worley K."/>
            <person name="Petrosino J."/>
            <person name="Highlander S."/>
            <person name="Gibbs R."/>
        </authorList>
    </citation>
    <scope>NUCLEOTIDE SEQUENCE [LARGE SCALE GENOMIC DNA]</scope>
    <source>
        <strain evidence="6 7">ATCC 33394</strain>
    </source>
</reference>
<dbReference type="GO" id="GO:0009450">
    <property type="term" value="P:gamma-aminobutyric acid catabolic process"/>
    <property type="evidence" value="ECO:0007669"/>
    <property type="project" value="InterPro"/>
</dbReference>
<dbReference type="InterPro" id="IPR016163">
    <property type="entry name" value="Ald_DH_C"/>
</dbReference>
<dbReference type="Gene3D" id="3.40.309.10">
    <property type="entry name" value="Aldehyde Dehydrogenase, Chain A, domain 2"/>
    <property type="match status" value="1"/>
</dbReference>
<proteinExistence type="inferred from homology"/>
<dbReference type="FunFam" id="3.40.605.10:FF:000005">
    <property type="entry name" value="Succinate-semialdehyde dehydrogenase I"/>
    <property type="match status" value="1"/>
</dbReference>
<organism evidence="6 7">
    <name type="scientific">Kingella denitrificans ATCC 33394</name>
    <dbReference type="NCBI Taxonomy" id="888741"/>
    <lineage>
        <taxon>Bacteria</taxon>
        <taxon>Pseudomonadati</taxon>
        <taxon>Pseudomonadota</taxon>
        <taxon>Betaproteobacteria</taxon>
        <taxon>Neisseriales</taxon>
        <taxon>Neisseriaceae</taxon>
        <taxon>Kingella</taxon>
    </lineage>
</organism>
<evidence type="ECO:0000256" key="1">
    <source>
        <dbReference type="ARBA" id="ARBA00009986"/>
    </source>
</evidence>
<comment type="caution">
    <text evidence="6">The sequence shown here is derived from an EMBL/GenBank/DDBJ whole genome shotgun (WGS) entry which is preliminary data.</text>
</comment>
<keyword evidence="7" id="KW-1185">Reference proteome</keyword>
<dbReference type="InterPro" id="IPR029510">
    <property type="entry name" value="Ald_DH_CS_GLU"/>
</dbReference>
<dbReference type="GO" id="GO:0004777">
    <property type="term" value="F:succinate-semialdehyde dehydrogenase (NAD+) activity"/>
    <property type="evidence" value="ECO:0007669"/>
    <property type="project" value="TreeGrafter"/>
</dbReference>
<dbReference type="PROSITE" id="PS00687">
    <property type="entry name" value="ALDEHYDE_DEHYDR_GLU"/>
    <property type="match status" value="1"/>
</dbReference>